<keyword evidence="4" id="KW-1185">Reference proteome</keyword>
<dbReference type="PROSITE" id="PS00455">
    <property type="entry name" value="AMP_BINDING"/>
    <property type="match status" value="1"/>
</dbReference>
<dbReference type="NCBIfam" id="NF005877">
    <property type="entry name" value="PRK07824.1"/>
    <property type="match status" value="1"/>
</dbReference>
<dbReference type="SUPFAM" id="SSF56801">
    <property type="entry name" value="Acetyl-CoA synthetase-like"/>
    <property type="match status" value="1"/>
</dbReference>
<dbReference type="InterPro" id="IPR000873">
    <property type="entry name" value="AMP-dep_synth/lig_dom"/>
</dbReference>
<evidence type="ECO:0000259" key="1">
    <source>
        <dbReference type="Pfam" id="PF00501"/>
    </source>
</evidence>
<dbReference type="EMBL" id="JAAXLA010000041">
    <property type="protein sequence ID" value="NMH99713.1"/>
    <property type="molecule type" value="Genomic_DNA"/>
</dbReference>
<name>A0ABX1SDQ8_9PSEU</name>
<dbReference type="Pfam" id="PF00501">
    <property type="entry name" value="AMP-binding"/>
    <property type="match status" value="1"/>
</dbReference>
<feature type="domain" description="AMP-dependent synthetase/ligase" evidence="1">
    <location>
        <begin position="46"/>
        <end position="253"/>
    </location>
</feature>
<dbReference type="PANTHER" id="PTHR43767">
    <property type="entry name" value="LONG-CHAIN-FATTY-ACID--COA LIGASE"/>
    <property type="match status" value="1"/>
</dbReference>
<evidence type="ECO:0000259" key="2">
    <source>
        <dbReference type="Pfam" id="PF13193"/>
    </source>
</evidence>
<dbReference type="Pfam" id="PF13193">
    <property type="entry name" value="AMP-binding_C"/>
    <property type="match status" value="1"/>
</dbReference>
<accession>A0ABX1SDQ8</accession>
<dbReference type="InterPro" id="IPR042099">
    <property type="entry name" value="ANL_N_sf"/>
</dbReference>
<evidence type="ECO:0000313" key="3">
    <source>
        <dbReference type="EMBL" id="NMH99713.1"/>
    </source>
</evidence>
<dbReference type="InterPro" id="IPR045851">
    <property type="entry name" value="AMP-bd_C_sf"/>
</dbReference>
<dbReference type="Gene3D" id="3.40.50.12780">
    <property type="entry name" value="N-terminal domain of ligase-like"/>
    <property type="match status" value="1"/>
</dbReference>
<dbReference type="PANTHER" id="PTHR43767:SF1">
    <property type="entry name" value="NONRIBOSOMAL PEPTIDE SYNTHASE PES1 (EUROFUNG)-RELATED"/>
    <property type="match status" value="1"/>
</dbReference>
<comment type="caution">
    <text evidence="3">The sequence shown here is derived from an EMBL/GenBank/DDBJ whole genome shotgun (WGS) entry which is preliminary data.</text>
</comment>
<dbReference type="InterPro" id="IPR025110">
    <property type="entry name" value="AMP-bd_C"/>
</dbReference>
<evidence type="ECO:0000313" key="4">
    <source>
        <dbReference type="Proteomes" id="UP000820669"/>
    </source>
</evidence>
<reference evidence="3 4" key="1">
    <citation type="submission" date="2020-04" db="EMBL/GenBank/DDBJ databases">
        <authorList>
            <person name="Klaysubun C."/>
            <person name="Duangmal K."/>
            <person name="Lipun K."/>
        </authorList>
    </citation>
    <scope>NUCLEOTIDE SEQUENCE [LARGE SCALE GENOMIC DNA]</scope>
    <source>
        <strain evidence="3 4">K10HN5</strain>
    </source>
</reference>
<dbReference type="RefSeq" id="WP_169383197.1">
    <property type="nucleotide sequence ID" value="NZ_JAAXLA010000041.1"/>
</dbReference>
<feature type="domain" description="AMP-binding enzyme C-terminal" evidence="2">
    <location>
        <begin position="303"/>
        <end position="376"/>
    </location>
</feature>
<proteinExistence type="predicted"/>
<sequence>MTALLRAVPVDGAPETIDGLVDALGAALDGRGPAVLPVGPQARDRADPAAPPAPGTAVVITTSGSTGEPKHVMLSAMALTASARATETRLGGPARWLLALPADHVAGVQVIVRALLAGAGPVVQDVRDGFRADAFAAATARLDPAARRYTSLVPTQLLRLLDAGGAGLEALRSYHAVLVGGAALDAALRARAEAAGVTIVATYGMSETAGGCVYDGVPLDGVQVRFAATGPDGTDGAGGRILLGGPTLAAGYLGRAEETAAVFTDGWFRTGDLGRWTGGRLEVLGRADDVIITGGEKVAPAAVERVLAGLPGVKAACVVGLPDRQWGEIVAAALVLADPAADLEPVRAAVRDEIGRAAVPRRLLAVADIPLRGVGKPDRTAVRRLLTATTES</sequence>
<dbReference type="InterPro" id="IPR020845">
    <property type="entry name" value="AMP-binding_CS"/>
</dbReference>
<gene>
    <name evidence="3" type="ORF">HF526_20685</name>
</gene>
<dbReference type="Proteomes" id="UP000820669">
    <property type="component" value="Unassembled WGS sequence"/>
</dbReference>
<dbReference type="InterPro" id="IPR050237">
    <property type="entry name" value="ATP-dep_AMP-bd_enzyme"/>
</dbReference>
<dbReference type="Gene3D" id="3.30.300.30">
    <property type="match status" value="1"/>
</dbReference>
<organism evidence="3 4">
    <name type="scientific">Pseudonocardia acidicola</name>
    <dbReference type="NCBI Taxonomy" id="2724939"/>
    <lineage>
        <taxon>Bacteria</taxon>
        <taxon>Bacillati</taxon>
        <taxon>Actinomycetota</taxon>
        <taxon>Actinomycetes</taxon>
        <taxon>Pseudonocardiales</taxon>
        <taxon>Pseudonocardiaceae</taxon>
        <taxon>Pseudonocardia</taxon>
    </lineage>
</organism>
<protein>
    <submittedName>
        <fullName evidence="3">AMP-binding protein</fullName>
    </submittedName>
</protein>